<dbReference type="SUPFAM" id="SSF48452">
    <property type="entry name" value="TPR-like"/>
    <property type="match status" value="3"/>
</dbReference>
<keyword evidence="2" id="KW-0963">Cytoplasm</keyword>
<feature type="repeat" description="TPR" evidence="6">
    <location>
        <begin position="270"/>
        <end position="303"/>
    </location>
</feature>
<comment type="similarity">
    <text evidence="5">Belongs to the Rap family.</text>
</comment>
<feature type="domain" description="TIR" evidence="7">
    <location>
        <begin position="15"/>
        <end position="143"/>
    </location>
</feature>
<keyword evidence="4 6" id="KW-0802">TPR repeat</keyword>
<dbReference type="InterPro" id="IPR051476">
    <property type="entry name" value="Bac_ResReg_Asp_Phosphatase"/>
</dbReference>
<dbReference type="RefSeq" id="WP_382168075.1">
    <property type="nucleotide sequence ID" value="NZ_JBHTBR010000005.1"/>
</dbReference>
<dbReference type="EMBL" id="JBHTBR010000005">
    <property type="protein sequence ID" value="MFC7292554.1"/>
    <property type="molecule type" value="Genomic_DNA"/>
</dbReference>
<evidence type="ECO:0000256" key="4">
    <source>
        <dbReference type="ARBA" id="ARBA00022803"/>
    </source>
</evidence>
<proteinExistence type="inferred from homology"/>
<evidence type="ECO:0000313" key="8">
    <source>
        <dbReference type="EMBL" id="MFC7292554.1"/>
    </source>
</evidence>
<keyword evidence="9" id="KW-1185">Reference proteome</keyword>
<reference evidence="9" key="1">
    <citation type="journal article" date="2019" name="Int. J. Syst. Evol. Microbiol.">
        <title>The Global Catalogue of Microorganisms (GCM) 10K type strain sequencing project: providing services to taxonomists for standard genome sequencing and annotation.</title>
        <authorList>
            <consortium name="The Broad Institute Genomics Platform"/>
            <consortium name="The Broad Institute Genome Sequencing Center for Infectious Disease"/>
            <person name="Wu L."/>
            <person name="Ma J."/>
        </authorList>
    </citation>
    <scope>NUCLEOTIDE SEQUENCE [LARGE SCALE GENOMIC DNA]</scope>
    <source>
        <strain evidence="9">CCUG 51308</strain>
    </source>
</reference>
<evidence type="ECO:0000256" key="5">
    <source>
        <dbReference type="ARBA" id="ARBA00038253"/>
    </source>
</evidence>
<dbReference type="Pfam" id="PF13424">
    <property type="entry name" value="TPR_12"/>
    <property type="match status" value="1"/>
</dbReference>
<dbReference type="Gene3D" id="1.25.40.10">
    <property type="entry name" value="Tetratricopeptide repeat domain"/>
    <property type="match status" value="3"/>
</dbReference>
<keyword evidence="3" id="KW-0677">Repeat</keyword>
<dbReference type="Pfam" id="PF13676">
    <property type="entry name" value="TIR_2"/>
    <property type="match status" value="1"/>
</dbReference>
<evidence type="ECO:0000259" key="7">
    <source>
        <dbReference type="PROSITE" id="PS50104"/>
    </source>
</evidence>
<comment type="caution">
    <text evidence="8">The sequence shown here is derived from an EMBL/GenBank/DDBJ whole genome shotgun (WGS) entry which is preliminary data.</text>
</comment>
<comment type="subcellular location">
    <subcellularLocation>
        <location evidence="1">Cytoplasm</location>
    </subcellularLocation>
</comment>
<evidence type="ECO:0000313" key="9">
    <source>
        <dbReference type="Proteomes" id="UP001596492"/>
    </source>
</evidence>
<dbReference type="PROSITE" id="PS50104">
    <property type="entry name" value="TIR"/>
    <property type="match status" value="1"/>
</dbReference>
<dbReference type="SUPFAM" id="SSF52200">
    <property type="entry name" value="Toll/Interleukin receptor TIR domain"/>
    <property type="match status" value="1"/>
</dbReference>
<evidence type="ECO:0000256" key="3">
    <source>
        <dbReference type="ARBA" id="ARBA00022737"/>
    </source>
</evidence>
<organism evidence="8 9">
    <name type="scientific">Hirschia litorea</name>
    <dbReference type="NCBI Taxonomy" id="1199156"/>
    <lineage>
        <taxon>Bacteria</taxon>
        <taxon>Pseudomonadati</taxon>
        <taxon>Pseudomonadota</taxon>
        <taxon>Alphaproteobacteria</taxon>
        <taxon>Hyphomonadales</taxon>
        <taxon>Hyphomonadaceae</taxon>
        <taxon>Hirschia</taxon>
    </lineage>
</organism>
<sequence length="797" mass="86133">MTDAKNIDVANTTAEKTDVFISYSSKDRDKAALVAEALGKSGLNVWWDRSLLPGDSYEVTIEKALKDAKAVVVCWTENAVASDWVRSEADDARVHGKLCPVMLQVCNIPKPFDRIHTEDLSGWHGNRDHHAFQELEEAVKARVEGRAAKAIPWKRKWITRGALVSFLAMAGVAAANVSLVKDLLVDDDARIEKLVSEQIAAALAASGKDMDARSTETLKDAVNAVFRSSDIEKAAAREALAAGNVEGAALSLAEVAARQALAAGNAVTAAAQSYSEAGALFAASDTSKAVDAYQKSLELVPNNPDAANGLAPLYERLGRMEEAEALYTSILNGVGTSDEKWRAKALGNLALMAEGRGEYETALAGLTEAKAIFEKLRDQGAVARALVNLGNLTHAMGDYEKSIDYSERALALSKQLGLPQGEAAALGNIGYAKMSLNDYESARTHFAQSLEAMDRAGMETEKGNAYLNLTLMLSNEGKLNEAEAMARKALDLGTRMQSRLIEGGALNHLAIIARDRQEYDQALAFHAEAIAALEQIKARNLIVREYRSQANTAIAMGDGEKAIELYKSALAVAEEMQDVTTQVRELSSVAEAEFNINGVDAALPYIEDAQQRCVAAGDDACLAKILRIHGEYQTYAGDMPKAVSLIGQSVELYESIGEVDAQLDGLRRIARIAQSVSSADLILQATDESLALARSRQPVDHEGISSDLEMRIEALFRQDRIDEAIVAARENIDIATAYQGEYRPIMLANAHVMMANLIKTKNQNEDADTHFQNAIALLEESGKHPEQLASIRQMAGQ</sequence>
<dbReference type="PANTHER" id="PTHR46630">
    <property type="entry name" value="TETRATRICOPEPTIDE REPEAT PROTEIN 29"/>
    <property type="match status" value="1"/>
</dbReference>
<dbReference type="Pfam" id="PF14559">
    <property type="entry name" value="TPR_19"/>
    <property type="match status" value="1"/>
</dbReference>
<evidence type="ECO:0000256" key="2">
    <source>
        <dbReference type="ARBA" id="ARBA00022490"/>
    </source>
</evidence>
<dbReference type="PROSITE" id="PS50005">
    <property type="entry name" value="TPR"/>
    <property type="match status" value="2"/>
</dbReference>
<dbReference type="Gene3D" id="3.40.50.10140">
    <property type="entry name" value="Toll/interleukin-1 receptor homology (TIR) domain"/>
    <property type="match status" value="1"/>
</dbReference>
<dbReference type="InterPro" id="IPR019734">
    <property type="entry name" value="TPR_rpt"/>
</dbReference>
<protein>
    <submittedName>
        <fullName evidence="8">Tetratricopeptide repeat protein</fullName>
    </submittedName>
</protein>
<dbReference type="InterPro" id="IPR000157">
    <property type="entry name" value="TIR_dom"/>
</dbReference>
<dbReference type="InterPro" id="IPR035897">
    <property type="entry name" value="Toll_tir_struct_dom_sf"/>
</dbReference>
<evidence type="ECO:0000256" key="1">
    <source>
        <dbReference type="ARBA" id="ARBA00004496"/>
    </source>
</evidence>
<accession>A0ABW2INL5</accession>
<gene>
    <name evidence="8" type="ORF">ACFQS8_13060</name>
</gene>
<dbReference type="InterPro" id="IPR011990">
    <property type="entry name" value="TPR-like_helical_dom_sf"/>
</dbReference>
<dbReference type="Proteomes" id="UP001596492">
    <property type="component" value="Unassembled WGS sequence"/>
</dbReference>
<dbReference type="Pfam" id="PF13374">
    <property type="entry name" value="TPR_10"/>
    <property type="match status" value="2"/>
</dbReference>
<dbReference type="Pfam" id="PF13181">
    <property type="entry name" value="TPR_8"/>
    <property type="match status" value="1"/>
</dbReference>
<name>A0ABW2INL5_9PROT</name>
<feature type="repeat" description="TPR" evidence="6">
    <location>
        <begin position="383"/>
        <end position="416"/>
    </location>
</feature>
<evidence type="ECO:0000256" key="6">
    <source>
        <dbReference type="PROSITE-ProRule" id="PRU00339"/>
    </source>
</evidence>
<dbReference type="PANTHER" id="PTHR46630:SF1">
    <property type="entry name" value="TETRATRICOPEPTIDE REPEAT PROTEIN 29"/>
    <property type="match status" value="1"/>
</dbReference>
<dbReference type="SMART" id="SM00028">
    <property type="entry name" value="TPR"/>
    <property type="match status" value="10"/>
</dbReference>
<dbReference type="Pfam" id="PF13176">
    <property type="entry name" value="TPR_7"/>
    <property type="match status" value="1"/>
</dbReference>